<name>A0ABV7VC76_9PROT</name>
<dbReference type="Proteomes" id="UP001595711">
    <property type="component" value="Unassembled WGS sequence"/>
</dbReference>
<organism evidence="2 3">
    <name type="scientific">Ferrovibrio xuzhouensis</name>
    <dbReference type="NCBI Taxonomy" id="1576914"/>
    <lineage>
        <taxon>Bacteria</taxon>
        <taxon>Pseudomonadati</taxon>
        <taxon>Pseudomonadota</taxon>
        <taxon>Alphaproteobacteria</taxon>
        <taxon>Rhodospirillales</taxon>
        <taxon>Rhodospirillaceae</taxon>
        <taxon>Ferrovibrio</taxon>
    </lineage>
</organism>
<feature type="region of interest" description="Disordered" evidence="1">
    <location>
        <begin position="1"/>
        <end position="20"/>
    </location>
</feature>
<reference evidence="3" key="1">
    <citation type="journal article" date="2019" name="Int. J. Syst. Evol. Microbiol.">
        <title>The Global Catalogue of Microorganisms (GCM) 10K type strain sequencing project: providing services to taxonomists for standard genome sequencing and annotation.</title>
        <authorList>
            <consortium name="The Broad Institute Genomics Platform"/>
            <consortium name="The Broad Institute Genome Sequencing Center for Infectious Disease"/>
            <person name="Wu L."/>
            <person name="Ma J."/>
        </authorList>
    </citation>
    <scope>NUCLEOTIDE SEQUENCE [LARGE SCALE GENOMIC DNA]</scope>
    <source>
        <strain evidence="3">KCTC 42182</strain>
    </source>
</reference>
<dbReference type="SUPFAM" id="SSF46785">
    <property type="entry name" value="Winged helix' DNA-binding domain"/>
    <property type="match status" value="1"/>
</dbReference>
<dbReference type="RefSeq" id="WP_379722741.1">
    <property type="nucleotide sequence ID" value="NZ_JBHRYJ010000001.1"/>
</dbReference>
<feature type="region of interest" description="Disordered" evidence="1">
    <location>
        <begin position="39"/>
        <end position="66"/>
    </location>
</feature>
<sequence length="362" mass="39169">MDNSALNRDLSVVADNDSRRQEEWNRRIEIELAAFRSRQDEHDPEIKAEVHQKKPRKKRPEREGLGRDLTTIQQHLLTRLAQLNDLGISAISVPELAAQIGCSDRSVQRGLQRLEEIGYVSRRLRPTRNPRHHRPSIITLLAPGWLRLNRIGPAANAQDLGVTKVSPPSEIKIITTCTKVDRSAVAAARTGARATPSAAARQPTRSSRPAEASGVDLTTGEALGASSAEPNPPPARKPAAGRGPELNQLDAATLARFAVAKLHPSRSATTNAQDPLDVLDAIRRQRFSLFDPGAWSRAVEAHGRETALLAAALALLRRNDGHGRPIRSAASYLGGMLRQAPGALNPLPSLAPLLTTAAAWSS</sequence>
<feature type="compositionally biased region" description="Low complexity" evidence="1">
    <location>
        <begin position="188"/>
        <end position="205"/>
    </location>
</feature>
<evidence type="ECO:0000313" key="3">
    <source>
        <dbReference type="Proteomes" id="UP001595711"/>
    </source>
</evidence>
<keyword evidence="3" id="KW-1185">Reference proteome</keyword>
<dbReference type="InterPro" id="IPR036390">
    <property type="entry name" value="WH_DNA-bd_sf"/>
</dbReference>
<protein>
    <recommendedName>
        <fullName evidence="4">Helix-turn-helix domain-containing protein</fullName>
    </recommendedName>
</protein>
<comment type="caution">
    <text evidence="2">The sequence shown here is derived from an EMBL/GenBank/DDBJ whole genome shotgun (WGS) entry which is preliminary data.</text>
</comment>
<feature type="region of interest" description="Disordered" evidence="1">
    <location>
        <begin position="188"/>
        <end position="244"/>
    </location>
</feature>
<dbReference type="InterPro" id="IPR036388">
    <property type="entry name" value="WH-like_DNA-bd_sf"/>
</dbReference>
<dbReference type="Gene3D" id="1.10.10.10">
    <property type="entry name" value="Winged helix-like DNA-binding domain superfamily/Winged helix DNA-binding domain"/>
    <property type="match status" value="1"/>
</dbReference>
<evidence type="ECO:0000256" key="1">
    <source>
        <dbReference type="SAM" id="MobiDB-lite"/>
    </source>
</evidence>
<evidence type="ECO:0008006" key="4">
    <source>
        <dbReference type="Google" id="ProtNLM"/>
    </source>
</evidence>
<evidence type="ECO:0000313" key="2">
    <source>
        <dbReference type="EMBL" id="MFC3675000.1"/>
    </source>
</evidence>
<accession>A0ABV7VC76</accession>
<feature type="compositionally biased region" description="Basic and acidic residues" evidence="1">
    <location>
        <begin position="39"/>
        <end position="52"/>
    </location>
</feature>
<proteinExistence type="predicted"/>
<gene>
    <name evidence="2" type="ORF">ACFOOQ_05545</name>
</gene>
<dbReference type="EMBL" id="JBHRYJ010000001">
    <property type="protein sequence ID" value="MFC3675000.1"/>
    <property type="molecule type" value="Genomic_DNA"/>
</dbReference>